<keyword evidence="14" id="KW-1035">Host cytoplasm</keyword>
<dbReference type="Proteomes" id="UP001259868">
    <property type="component" value="Segment"/>
</dbReference>
<evidence type="ECO:0000256" key="5">
    <source>
        <dbReference type="ARBA" id="ARBA00022664"/>
    </source>
</evidence>
<dbReference type="PROSITE" id="PS50526">
    <property type="entry name" value="RDRP_SSRNA_NEG_NONSEG"/>
    <property type="match status" value="1"/>
</dbReference>
<evidence type="ECO:0000256" key="9">
    <source>
        <dbReference type="ARBA" id="ARBA00022741"/>
    </source>
</evidence>
<dbReference type="InterPro" id="IPR026890">
    <property type="entry name" value="Mononeg_mRNAcap"/>
</dbReference>
<organism evidence="25 26">
    <name type="scientific">Xinjiang nucleorhabdovirus</name>
    <dbReference type="NCBI Taxonomy" id="2824629"/>
    <lineage>
        <taxon>Viruses</taxon>
        <taxon>Riboviria</taxon>
        <taxon>Orthornavirae</taxon>
        <taxon>Negarnaviricota</taxon>
        <taxon>Haploviricotina</taxon>
        <taxon>Monjiviricetes</taxon>
        <taxon>Mononegavirales</taxon>
        <taxon>Rhabdoviridae</taxon>
    </lineage>
</organism>
<evidence type="ECO:0000256" key="3">
    <source>
        <dbReference type="ARBA" id="ARBA00012494"/>
    </source>
</evidence>
<comment type="catalytic activity">
    <reaction evidence="21">
        <text>a 5'-end (5'-triphosphoguanosine)-adenylyl-adenylyl-cytidylyl-adenosine in mRNA + 2 S-adenosyl-L-methionine = a 5'-end (N(7)-methyl 5'-triphosphoguanosine)-(2'-O-methyladenylyl)-adenylyl-cytidylyl-adenosine in mRNA + 2 S-adenosyl-L-homocysteine + H(+)</text>
        <dbReference type="Rhea" id="RHEA:65376"/>
        <dbReference type="Rhea" id="RHEA-COMP:16797"/>
        <dbReference type="Rhea" id="RHEA-COMP:16798"/>
        <dbReference type="ChEBI" id="CHEBI:15378"/>
        <dbReference type="ChEBI" id="CHEBI:57856"/>
        <dbReference type="ChEBI" id="CHEBI:59789"/>
        <dbReference type="ChEBI" id="CHEBI:156483"/>
        <dbReference type="ChEBI" id="CHEBI:156484"/>
        <dbReference type="EC" id="2.1.1.375"/>
    </reaction>
</comment>
<keyword evidence="11" id="KW-0946">Virion</keyword>
<feature type="domain" description="RdRp catalytic" evidence="24">
    <location>
        <begin position="590"/>
        <end position="776"/>
    </location>
</feature>
<keyword evidence="10" id="KW-0067">ATP-binding</keyword>
<dbReference type="GO" id="GO:0004482">
    <property type="term" value="F:mRNA 5'-cap (guanine-N7-)-methyltransferase activity"/>
    <property type="evidence" value="ECO:0007669"/>
    <property type="project" value="InterPro"/>
</dbReference>
<keyword evidence="8" id="KW-0548">Nucleotidyltransferase</keyword>
<keyword evidence="15" id="KW-0511">Multifunctional enzyme</keyword>
<evidence type="ECO:0000256" key="17">
    <source>
        <dbReference type="ARBA" id="ARBA00024499"/>
    </source>
</evidence>
<dbReference type="EC" id="2.7.7.48" evidence="3"/>
<comment type="catalytic activity">
    <reaction evidence="16">
        <text>a 5'-end triphospho-adenylyl-adenylyl-cytidylyl-adenosine in mRNA + GDP + H(+) = a 5'-end (5'-triphosphoguanosine)-adenylyl-adenylyl-cytidylyl-adenosine in mRNA + diphosphate</text>
        <dbReference type="Rhea" id="RHEA:65436"/>
        <dbReference type="Rhea" id="RHEA-COMP:16797"/>
        <dbReference type="Rhea" id="RHEA-COMP:16799"/>
        <dbReference type="ChEBI" id="CHEBI:15378"/>
        <dbReference type="ChEBI" id="CHEBI:33019"/>
        <dbReference type="ChEBI" id="CHEBI:58189"/>
        <dbReference type="ChEBI" id="CHEBI:156484"/>
        <dbReference type="ChEBI" id="CHEBI:156503"/>
        <dbReference type="EC" id="2.7.7.88"/>
    </reaction>
</comment>
<dbReference type="Pfam" id="PF00946">
    <property type="entry name" value="Mononeg_RNA_pol"/>
    <property type="match status" value="1"/>
</dbReference>
<evidence type="ECO:0000256" key="8">
    <source>
        <dbReference type="ARBA" id="ARBA00022695"/>
    </source>
</evidence>
<protein>
    <recommendedName>
        <fullName evidence="3">RNA-directed RNA polymerase</fullName>
        <ecNumber evidence="3">2.7.7.48</ecNumber>
    </recommendedName>
    <alternativeName>
        <fullName evidence="19">Replicase</fullName>
    </alternativeName>
    <alternativeName>
        <fullName evidence="18">Transcriptase</fullName>
    </alternativeName>
</protein>
<comment type="catalytic activity">
    <reaction evidence="22">
        <text>GTP + H2O = GDP + phosphate + H(+)</text>
        <dbReference type="Rhea" id="RHEA:19669"/>
        <dbReference type="ChEBI" id="CHEBI:15377"/>
        <dbReference type="ChEBI" id="CHEBI:15378"/>
        <dbReference type="ChEBI" id="CHEBI:37565"/>
        <dbReference type="ChEBI" id="CHEBI:43474"/>
        <dbReference type="ChEBI" id="CHEBI:58189"/>
    </reaction>
</comment>
<comment type="subcellular location">
    <subcellularLocation>
        <location evidence="1">Host cytoplasm</location>
    </subcellularLocation>
    <subcellularLocation>
        <location evidence="2">Virion</location>
    </subcellularLocation>
</comment>
<evidence type="ECO:0000256" key="7">
    <source>
        <dbReference type="ARBA" id="ARBA00022691"/>
    </source>
</evidence>
<evidence type="ECO:0000256" key="1">
    <source>
        <dbReference type="ARBA" id="ARBA00004192"/>
    </source>
</evidence>
<evidence type="ECO:0000256" key="6">
    <source>
        <dbReference type="ARBA" id="ARBA00022679"/>
    </source>
</evidence>
<evidence type="ECO:0000256" key="23">
    <source>
        <dbReference type="SAM" id="MobiDB-lite"/>
    </source>
</evidence>
<dbReference type="GO" id="GO:0030430">
    <property type="term" value="C:host cell cytoplasm"/>
    <property type="evidence" value="ECO:0007669"/>
    <property type="project" value="UniProtKB-SubCell"/>
</dbReference>
<keyword evidence="4 25" id="KW-0696">RNA-directed RNA polymerase</keyword>
<feature type="region of interest" description="Disordered" evidence="23">
    <location>
        <begin position="1"/>
        <end position="24"/>
    </location>
</feature>
<comment type="catalytic activity">
    <reaction evidence="17">
        <text>a 5'-end (5'-triphosphoguanosine)-(2'-O-methyladenylyl)-adenylyl-cytidylyl-adenosine in mRNA + S-adenosyl-L-methionine = a 5'-end (N(7)-methyl 5'-triphosphoguanosine)-(2'-O-methyladenylyl)-adenylyl-cytidylyl-adenosine in mRNA + S-adenosyl-L-homocysteine</text>
        <dbReference type="Rhea" id="RHEA:65440"/>
        <dbReference type="Rhea" id="RHEA-COMP:16798"/>
        <dbReference type="Rhea" id="RHEA-COMP:16801"/>
        <dbReference type="ChEBI" id="CHEBI:57856"/>
        <dbReference type="ChEBI" id="CHEBI:59789"/>
        <dbReference type="ChEBI" id="CHEBI:156482"/>
        <dbReference type="ChEBI" id="CHEBI:156483"/>
    </reaction>
</comment>
<sequence>MEFNDEISWSDNENDEMEDSGPRRREDLFEGGDFHLKSALKSVDDYMTNFIFKKEVERMTETVGSLGVLMSQIDIMLFWKDRCFDKLIKKSEDIILSLYLPDIWSIEDSFVSKVSAAELASLYPQSAVEVSLNKMDIQRRLKTFNSTYPNLWRTVMLLCFMIMMKNSLKSLRKKDITSYEGVPEMSVISGNLMFKITDSLYVFMNTDVYHMQVNGQGFWCPMNYFLNAVDKMQERTNVLLYTHLVADKLPNIAPTEEMILGIIEYFDDVLRRSGNAGYKDVAQYEALVVGVILDRDPDQLRIESTKSFLSLVINDLSEYAKIKLPELMNILEKMSVDQLADIHGLYRIWGHPIVNIDNGIKKMMSVSLASKITCPELSKMSGRKFKEIFFSNYRKNFGFYPLYDKKSDNKDNYLQAKLDANERFNIYHAAYSLNHWDDIVIKQVFEIPKSWNMIHSVKDKAISPNREELYRNLTIHGTIFNQDMRRVVLKTLNTPMTPMRDFLHDINVNSLDDKYCIIGIYAKERELKVDPRFFSLMSHELRLFVTATEELLNDKVLRHFPQITMSLNLLEMQKKMGKLSKGQADQSAKVTYVINMDFMKWNQQMRYDICEHVFKCLGQLFGEDELYNRTHEIFQKCTIYLSSGERPLVPHKTLGVVPDMKASWNNDGSGKEGLRQKGWTIMTVCDILYVADLHGIEIELVGGGDNQVITATFRSNDFDEEGKISEKGLSKIKEKMGAFYQALINHFAMRGLPLKSSETWVSSSLFMYNKHMYYLGRPLRTVLKQVSRCFPFANASLMSTALMCNSIGTILKAALQKEHIADGVITLKNIWGKYITETCVYLNPLVFPTEGMITDGRAVVSRMGVRRSLSVKDTDFESLWAKIMYLPSILGGPGMLNCYGLIMRGFPDSLTEGICFLRKFQQNLTALDVKLGNMIKKMMGMSYASNRNYEKLVEDPTAVSHDAPSHSTSTMRETAREAVTKITNKDNNDFMSLLNVANKEAEREFYSAICSGEELDPKVLHEIAKASLYGFTNSLLSRIDQTKTINRLNETVEVVLTLARDEKKYILYLLVRDDEDHDMYFGQCSRISAQHIRDVGWGKKILGVTVPHPMEYLVLREGNHDGCNSSYILLRRSGESYLKTLTVEGPCKPYYGSYTKERFKATDIAAAYGDEDILKRVTSLQKLIGWRYSPDSFFSVMIQRAFNAITNADPKSLWVDEGLIRGSYDHRRNTDQNTHGGIPNFLFTHSTHTSVCTSSWVEHSRSGKNETIHFQACIIVALILDTACARSGRSGLTSSAHIHECCSTCITELDEISPSKTEPKQVVSFPTLPNNKLVFINSADIKVDYSRHVAIESSNTLRTMIHDSNVEFHQDLVEDCVSTILLMSMLGLKTGVGQSFMLLARDKSDIMCTLRLLKTKISVMRSIYDTLIDDGKTKMIDLYCDTPEGYILKDRILNWSTHGNLEGGVESQTEDFISQTRETRVYINSVLGNVCFQVALAILCERPSVMDCAGCLRQIRRMTNMHVSSIGELTLCQDHPVMIKSMIRTYNIHPDNLLKMSTRTTDELMFSCPEEVPVTKYMITHDTNYLTLPSVDASYLFAEMVEVDSWVYLGCGMMEHLRPEVVVTTDDIETWEILFNILRKSKTTLRELIIVSKELSYSEVSVLPEKLSKLRRYSHSITQVWSPLDTIEDGTMVITVNKESMDSFMKIDGIFFMMSPLSWVLEGTRDKLSRATECYSVNQRGTNAVILMLRMSNLTYDMTNLSALERLVLDRCQMMDTGDTTELSLGFSTKSAAKRVARKFHFRSRYELISLAGSLTSRIGTVKIFERQGSKKRNIFRSLLYLYISLMVHSSDFTPEDAGRLRRIRYNPRTGCVIPIWTDHSRQHMNEMIFSSLFIMRKRSGSYLDVDAEKLRISLNVLSQRKTGLNIHGM</sequence>
<evidence type="ECO:0000313" key="25">
    <source>
        <dbReference type="EMBL" id="QYF49879.1"/>
    </source>
</evidence>
<keyword evidence="12" id="KW-0693">Viral RNA replication</keyword>
<evidence type="ECO:0000256" key="18">
    <source>
        <dbReference type="ARBA" id="ARBA00030436"/>
    </source>
</evidence>
<dbReference type="GO" id="GO:0044423">
    <property type="term" value="C:virion component"/>
    <property type="evidence" value="ECO:0007669"/>
    <property type="project" value="UniProtKB-KW"/>
</dbReference>
<evidence type="ECO:0000256" key="15">
    <source>
        <dbReference type="ARBA" id="ARBA00023268"/>
    </source>
</evidence>
<dbReference type="GO" id="GO:0005524">
    <property type="term" value="F:ATP binding"/>
    <property type="evidence" value="ECO:0007669"/>
    <property type="project" value="UniProtKB-KW"/>
</dbReference>
<dbReference type="InterPro" id="IPR014023">
    <property type="entry name" value="Mononeg_RNA_pol_cat"/>
</dbReference>
<keyword evidence="6" id="KW-0808">Transferase</keyword>
<evidence type="ECO:0000256" key="10">
    <source>
        <dbReference type="ARBA" id="ARBA00022840"/>
    </source>
</evidence>
<evidence type="ECO:0000256" key="20">
    <source>
        <dbReference type="ARBA" id="ARBA00047332"/>
    </source>
</evidence>
<reference evidence="25" key="1">
    <citation type="submission" date="2021-03" db="EMBL/GenBank/DDBJ databases">
        <authorList>
            <person name="Chen Y.-M."/>
            <person name="Zhang Y.-Z."/>
        </authorList>
    </citation>
    <scope>NUCLEOTIDE SEQUENCE</scope>
    <source>
        <strain evidence="25">193-k141_301243</strain>
    </source>
</reference>
<comment type="catalytic activity">
    <reaction evidence="20">
        <text>a 5'-end (5'-triphosphoguanosine)-adenylyl-adenylyl-cytidylyl-adenosine in mRNA + S-adenosyl-L-methionine = a 5'-end (5'-triphosphoguanosine)-(2'-O-methyladenylyl)-adenylyl-cytidylyl-adenosine in mRNA + S-adenosyl-L-homocysteine + H(+)</text>
        <dbReference type="Rhea" id="RHEA:65380"/>
        <dbReference type="Rhea" id="RHEA-COMP:16797"/>
        <dbReference type="Rhea" id="RHEA-COMP:16801"/>
        <dbReference type="ChEBI" id="CHEBI:15378"/>
        <dbReference type="ChEBI" id="CHEBI:57856"/>
        <dbReference type="ChEBI" id="CHEBI:59789"/>
        <dbReference type="ChEBI" id="CHEBI:156482"/>
        <dbReference type="ChEBI" id="CHEBI:156484"/>
    </reaction>
</comment>
<proteinExistence type="predicted"/>
<dbReference type="EMBL" id="MW897039">
    <property type="protein sequence ID" value="QYF49879.1"/>
    <property type="molecule type" value="Viral_cRNA"/>
</dbReference>
<name>A0AAE7WEA9_9RHAB</name>
<keyword evidence="7" id="KW-0949">S-adenosyl-L-methionine</keyword>
<evidence type="ECO:0000313" key="26">
    <source>
        <dbReference type="Proteomes" id="UP001259868"/>
    </source>
</evidence>
<evidence type="ECO:0000256" key="16">
    <source>
        <dbReference type="ARBA" id="ARBA00024494"/>
    </source>
</evidence>
<evidence type="ECO:0000256" key="4">
    <source>
        <dbReference type="ARBA" id="ARBA00022484"/>
    </source>
</evidence>
<dbReference type="Pfam" id="PF14318">
    <property type="entry name" value="Mononeg_mRNAcap"/>
    <property type="match status" value="1"/>
</dbReference>
<evidence type="ECO:0000259" key="24">
    <source>
        <dbReference type="PROSITE" id="PS50526"/>
    </source>
</evidence>
<keyword evidence="9" id="KW-0547">Nucleotide-binding</keyword>
<evidence type="ECO:0000256" key="19">
    <source>
        <dbReference type="ARBA" id="ARBA00031012"/>
    </source>
</evidence>
<keyword evidence="26" id="KW-1185">Reference proteome</keyword>
<evidence type="ECO:0000256" key="13">
    <source>
        <dbReference type="ARBA" id="ARBA00023042"/>
    </source>
</evidence>
<evidence type="ECO:0000256" key="11">
    <source>
        <dbReference type="ARBA" id="ARBA00022844"/>
    </source>
</evidence>
<keyword evidence="13" id="KW-0506">mRNA capping</keyword>
<reference evidence="25" key="2">
    <citation type="journal article" date="2022" name="Nat. Microbiol.">
        <title>RNA viromes from terrestrial sites across China expand environmental viral diversity.</title>
        <authorList>
            <person name="Chiapello M."/>
            <person name="Rodriguez-Romero J."/>
            <person name="Ayllon M.A."/>
            <person name="Turina M."/>
        </authorList>
    </citation>
    <scope>NUCLEOTIDE SEQUENCE</scope>
    <source>
        <strain evidence="25">193-k141_301243</strain>
    </source>
</reference>
<evidence type="ECO:0000256" key="22">
    <source>
        <dbReference type="ARBA" id="ARBA00048548"/>
    </source>
</evidence>
<evidence type="ECO:0000256" key="12">
    <source>
        <dbReference type="ARBA" id="ARBA00022953"/>
    </source>
</evidence>
<dbReference type="GO" id="GO:0003968">
    <property type="term" value="F:RNA-directed RNA polymerase activity"/>
    <property type="evidence" value="ECO:0007669"/>
    <property type="project" value="UniProtKB-KW"/>
</dbReference>
<evidence type="ECO:0000256" key="14">
    <source>
        <dbReference type="ARBA" id="ARBA00023200"/>
    </source>
</evidence>
<evidence type="ECO:0000256" key="2">
    <source>
        <dbReference type="ARBA" id="ARBA00004328"/>
    </source>
</evidence>
<evidence type="ECO:0000256" key="21">
    <source>
        <dbReference type="ARBA" id="ARBA00047370"/>
    </source>
</evidence>
<keyword evidence="5" id="KW-0507">mRNA processing</keyword>
<accession>A0AAE7WEA9</accession>